<sequence>MCIEQKVEQYREKLIRITEIKKNLIDAEISLQKVMQELNLSQYEFKKLLNGELEEREAEVLALCEKTPGYIKNRDKKVKTFQKLLLQRDLTLKDFCKNERLDEKKVYRALRGLNAERDLETEKGIERALNVRIF</sequence>
<dbReference type="EMBL" id="LMVH01000001">
    <property type="protein sequence ID" value="KUL98991.1"/>
    <property type="molecule type" value="Genomic_DNA"/>
</dbReference>
<name>A0A0X3Y2H1_FUSNC</name>
<evidence type="ECO:0000313" key="2">
    <source>
        <dbReference type="Proteomes" id="UP000054800"/>
    </source>
</evidence>
<comment type="caution">
    <text evidence="1">The sequence shown here is derived from an EMBL/GenBank/DDBJ whole genome shotgun (WGS) entry which is preliminary data.</text>
</comment>
<dbReference type="Proteomes" id="UP000054800">
    <property type="component" value="Unassembled WGS sequence"/>
</dbReference>
<accession>A0A0X3Y2H1</accession>
<proteinExistence type="predicted"/>
<evidence type="ECO:0000313" key="1">
    <source>
        <dbReference type="EMBL" id="KUL98991.1"/>
    </source>
</evidence>
<reference evidence="1 2" key="1">
    <citation type="submission" date="2015-10" db="EMBL/GenBank/DDBJ databases">
        <authorList>
            <person name="Gilbert D.G."/>
        </authorList>
    </citation>
    <scope>NUCLEOTIDE SEQUENCE [LARGE SCALE GENOMIC DNA]</scope>
    <source>
        <strain evidence="1 2">ChDC F311</strain>
    </source>
</reference>
<organism evidence="1 2">
    <name type="scientific">Fusobacterium nucleatum subsp. nucleatum</name>
    <dbReference type="NCBI Taxonomy" id="76856"/>
    <lineage>
        <taxon>Bacteria</taxon>
        <taxon>Fusobacteriati</taxon>
        <taxon>Fusobacteriota</taxon>
        <taxon>Fusobacteriia</taxon>
        <taxon>Fusobacteriales</taxon>
        <taxon>Fusobacteriaceae</taxon>
        <taxon>Fusobacterium</taxon>
    </lineage>
</organism>
<dbReference type="RefSeq" id="WP_059222736.1">
    <property type="nucleotide sequence ID" value="NZ_LMVH01000001.1"/>
</dbReference>
<protein>
    <submittedName>
        <fullName evidence="1">Uncharacterized protein</fullName>
    </submittedName>
</protein>
<dbReference type="AlphaFoldDB" id="A0A0X3Y2H1"/>
<gene>
    <name evidence="1" type="ORF">RO03_05525</name>
</gene>